<dbReference type="Pfam" id="PF12704">
    <property type="entry name" value="MacB_PCD"/>
    <property type="match status" value="1"/>
</dbReference>
<protein>
    <submittedName>
        <fullName evidence="9">Putative ABC transport system permease protein</fullName>
    </submittedName>
</protein>
<proteinExistence type="predicted"/>
<evidence type="ECO:0000256" key="3">
    <source>
        <dbReference type="ARBA" id="ARBA00022692"/>
    </source>
</evidence>
<feature type="domain" description="ABC3 transporter permease C-terminal" evidence="7">
    <location>
        <begin position="717"/>
        <end position="823"/>
    </location>
</feature>
<feature type="transmembrane region" description="Helical" evidence="6">
    <location>
        <begin position="769"/>
        <end position="789"/>
    </location>
</feature>
<comment type="subcellular location">
    <subcellularLocation>
        <location evidence="1">Cell membrane</location>
        <topology evidence="1">Multi-pass membrane protein</topology>
    </subcellularLocation>
</comment>
<accession>A0A1M5JY46</accession>
<feature type="transmembrane region" description="Helical" evidence="6">
    <location>
        <begin position="21"/>
        <end position="41"/>
    </location>
</feature>
<evidence type="ECO:0000313" key="9">
    <source>
        <dbReference type="EMBL" id="SHG45305.1"/>
    </source>
</evidence>
<evidence type="ECO:0000256" key="4">
    <source>
        <dbReference type="ARBA" id="ARBA00022989"/>
    </source>
</evidence>
<feature type="transmembrane region" description="Helical" evidence="6">
    <location>
        <begin position="801"/>
        <end position="823"/>
    </location>
</feature>
<evidence type="ECO:0000256" key="2">
    <source>
        <dbReference type="ARBA" id="ARBA00022475"/>
    </source>
</evidence>
<feature type="transmembrane region" description="Helical" evidence="6">
    <location>
        <begin position="434"/>
        <end position="457"/>
    </location>
</feature>
<dbReference type="InterPro" id="IPR003838">
    <property type="entry name" value="ABC3_permease_C"/>
</dbReference>
<evidence type="ECO:0000256" key="6">
    <source>
        <dbReference type="SAM" id="Phobius"/>
    </source>
</evidence>
<gene>
    <name evidence="9" type="ORF">SAMN04488109_0340</name>
</gene>
<dbReference type="InterPro" id="IPR050250">
    <property type="entry name" value="Macrolide_Exporter_MacB"/>
</dbReference>
<dbReference type="EMBL" id="FQWQ01000001">
    <property type="protein sequence ID" value="SHG45305.1"/>
    <property type="molecule type" value="Genomic_DNA"/>
</dbReference>
<dbReference type="InterPro" id="IPR025857">
    <property type="entry name" value="MacB_PCD"/>
</dbReference>
<dbReference type="GO" id="GO:0005886">
    <property type="term" value="C:plasma membrane"/>
    <property type="evidence" value="ECO:0007669"/>
    <property type="project" value="UniProtKB-SubCell"/>
</dbReference>
<feature type="transmembrane region" description="Helical" evidence="6">
    <location>
        <begin position="390"/>
        <end position="413"/>
    </location>
</feature>
<evidence type="ECO:0000256" key="1">
    <source>
        <dbReference type="ARBA" id="ARBA00004651"/>
    </source>
</evidence>
<dbReference type="STRING" id="947013.SAMN04488109_0340"/>
<keyword evidence="4 6" id="KW-1133">Transmembrane helix</keyword>
<dbReference type="RefSeq" id="WP_073130379.1">
    <property type="nucleotide sequence ID" value="NZ_FQWQ01000001.1"/>
</dbReference>
<evidence type="ECO:0000313" key="10">
    <source>
        <dbReference type="Proteomes" id="UP000184212"/>
    </source>
</evidence>
<evidence type="ECO:0000259" key="7">
    <source>
        <dbReference type="Pfam" id="PF02687"/>
    </source>
</evidence>
<organism evidence="9 10">
    <name type="scientific">Chryseolinea serpens</name>
    <dbReference type="NCBI Taxonomy" id="947013"/>
    <lineage>
        <taxon>Bacteria</taxon>
        <taxon>Pseudomonadati</taxon>
        <taxon>Bacteroidota</taxon>
        <taxon>Cytophagia</taxon>
        <taxon>Cytophagales</taxon>
        <taxon>Fulvivirgaceae</taxon>
        <taxon>Chryseolinea</taxon>
    </lineage>
</organism>
<name>A0A1M5JY46_9BACT</name>
<dbReference type="AlphaFoldDB" id="A0A1M5JY46"/>
<dbReference type="PANTHER" id="PTHR30572">
    <property type="entry name" value="MEMBRANE COMPONENT OF TRANSPORTER-RELATED"/>
    <property type="match status" value="1"/>
</dbReference>
<dbReference type="OrthoDB" id="8735006at2"/>
<sequence length="837" mass="94315">MLRSYFLVSWRNLLRNKTFSIINIAGLAIGMMVVLHIYRFVTAEQSYDAFHKDVERIFRVPLAYTENGDIVRSSAANCPAVGPMLKEDFPEVEYFTRLAKSEIASPSLTVSYTNPAGQSVAFNEFNFFYADEGFFSVFSFPFVEGDPLTSLQKAGSIVLTERVKKKYFADESALGKTMRLNQSAYIVTGVMKDVPENSHLQFDAISSFSTVGERFRYDDWGWPAFYTYVKLAPGVDKANLEKKFPAFVRKYVGNQENDENRYAFDLQPVTEIHLQSNLAIEQSVNGSARTIRFISLLGIFILAIAWINYINLSTAKAIERAKEVGLRKVSGASRKQLVIQFIFDACLINAMALVLAIVFLTATTPAFEQLTGKHIATILFTSGDLYTFSFWFWIIATVLTGILVVGLYPALLLSSFNPALVLKGKFTKSKSGTALRKSLVGFQYVISIFLIAGTVAVSRQINFMQSQDLGYNKDQVLVMRGPSVYDSTFSAQVNFFRNQLKTIPAVENFSANSALPGHLLPYPNTIRRADQPVDKNTSYYPVGIDDNFFTTYEMPLVAGRNFAPNERFYYSSLPRMTLMNFYQAPSVGAHEGSDKIIINEKLCQRLGFKTPQDAIHERVKFRTWEEFEGEIIGVVKNYHQVSLKDGYSAIGYFYPSYDQWSFFSARINGHDLPGTIEQLRKSYASAFPGNAFEYFFLDDYFNNQYKDDQQFKQIFTVLTALAIVIACLGLLGLALFSVSQRLKEIGIRKVLGASVSSVLILFSKDSVRLLVISYAVTLPFIWFAVDSWLNNFAFHIGMEWIIFWVPPVCLLVVSLSTVVVITLKTALMSPVISLRSE</sequence>
<evidence type="ECO:0000256" key="5">
    <source>
        <dbReference type="ARBA" id="ARBA00023136"/>
    </source>
</evidence>
<keyword evidence="10" id="KW-1185">Reference proteome</keyword>
<feature type="transmembrane region" description="Helical" evidence="6">
    <location>
        <begin position="293"/>
        <end position="312"/>
    </location>
</feature>
<keyword evidence="3 6" id="KW-0812">Transmembrane</keyword>
<feature type="transmembrane region" description="Helical" evidence="6">
    <location>
        <begin position="714"/>
        <end position="738"/>
    </location>
</feature>
<feature type="domain" description="MacB-like periplasmic core" evidence="8">
    <location>
        <begin position="20"/>
        <end position="244"/>
    </location>
</feature>
<keyword evidence="5 6" id="KW-0472">Membrane</keyword>
<dbReference type="Pfam" id="PF02687">
    <property type="entry name" value="FtsX"/>
    <property type="match status" value="2"/>
</dbReference>
<dbReference type="GO" id="GO:0022857">
    <property type="term" value="F:transmembrane transporter activity"/>
    <property type="evidence" value="ECO:0007669"/>
    <property type="project" value="TreeGrafter"/>
</dbReference>
<dbReference type="Proteomes" id="UP000184212">
    <property type="component" value="Unassembled WGS sequence"/>
</dbReference>
<reference evidence="9 10" key="1">
    <citation type="submission" date="2016-11" db="EMBL/GenBank/DDBJ databases">
        <authorList>
            <person name="Jaros S."/>
            <person name="Januszkiewicz K."/>
            <person name="Wedrychowicz H."/>
        </authorList>
    </citation>
    <scope>NUCLEOTIDE SEQUENCE [LARGE SCALE GENOMIC DNA]</scope>
    <source>
        <strain evidence="9 10">DSM 24574</strain>
    </source>
</reference>
<dbReference type="PANTHER" id="PTHR30572:SF18">
    <property type="entry name" value="ABC-TYPE MACROLIDE FAMILY EXPORT SYSTEM PERMEASE COMPONENT 2"/>
    <property type="match status" value="1"/>
</dbReference>
<keyword evidence="2" id="KW-1003">Cell membrane</keyword>
<feature type="domain" description="ABC3 transporter permease C-terminal" evidence="7">
    <location>
        <begin position="296"/>
        <end position="407"/>
    </location>
</feature>
<evidence type="ECO:0000259" key="8">
    <source>
        <dbReference type="Pfam" id="PF12704"/>
    </source>
</evidence>
<feature type="transmembrane region" description="Helical" evidence="6">
    <location>
        <begin position="337"/>
        <end position="360"/>
    </location>
</feature>